<evidence type="ECO:0000256" key="1">
    <source>
        <dbReference type="ARBA" id="ARBA00006773"/>
    </source>
</evidence>
<dbReference type="Proteomes" id="UP000000845">
    <property type="component" value="Chromosome"/>
</dbReference>
<evidence type="ECO:0000256" key="6">
    <source>
        <dbReference type="HAMAP-Rule" id="MF_01518"/>
    </source>
</evidence>
<dbReference type="InterPro" id="IPR032466">
    <property type="entry name" value="Metal_Hydrolase"/>
</dbReference>
<dbReference type="eggNOG" id="COG1001">
    <property type="taxonomic scope" value="Bacteria"/>
</dbReference>
<name>D1AI30_SEBTE</name>
<feature type="domain" description="Adenine deaminase C-terminal" evidence="8">
    <location>
        <begin position="392"/>
        <end position="561"/>
    </location>
</feature>
<dbReference type="CDD" id="cd01295">
    <property type="entry name" value="AdeC"/>
    <property type="match status" value="1"/>
</dbReference>
<dbReference type="Pfam" id="PF13382">
    <property type="entry name" value="Adenine_deam_C"/>
    <property type="match status" value="1"/>
</dbReference>
<dbReference type="NCBIfam" id="TIGR01178">
    <property type="entry name" value="ade"/>
    <property type="match status" value="1"/>
</dbReference>
<evidence type="ECO:0000259" key="7">
    <source>
        <dbReference type="Pfam" id="PF01979"/>
    </source>
</evidence>
<evidence type="ECO:0000313" key="10">
    <source>
        <dbReference type="Proteomes" id="UP000000845"/>
    </source>
</evidence>
<dbReference type="SUPFAM" id="SSF51556">
    <property type="entry name" value="Metallo-dependent hydrolases"/>
    <property type="match status" value="1"/>
</dbReference>
<organism evidence="9 10">
    <name type="scientific">Sebaldella termitidis (strain ATCC 33386 / NCTC 11300)</name>
    <dbReference type="NCBI Taxonomy" id="526218"/>
    <lineage>
        <taxon>Bacteria</taxon>
        <taxon>Fusobacteriati</taxon>
        <taxon>Fusobacteriota</taxon>
        <taxon>Fusobacteriia</taxon>
        <taxon>Fusobacteriales</taxon>
        <taxon>Leptotrichiaceae</taxon>
        <taxon>Sebaldella</taxon>
    </lineage>
</organism>
<keyword evidence="4 6" id="KW-0464">Manganese</keyword>
<dbReference type="Gene3D" id="2.30.40.10">
    <property type="entry name" value="Urease, subunit C, domain 1"/>
    <property type="match status" value="1"/>
</dbReference>
<dbReference type="PANTHER" id="PTHR11113">
    <property type="entry name" value="N-ACETYLGLUCOSAMINE-6-PHOSPHATE DEACETYLASE"/>
    <property type="match status" value="1"/>
</dbReference>
<evidence type="ECO:0000256" key="2">
    <source>
        <dbReference type="ARBA" id="ARBA00012782"/>
    </source>
</evidence>
<evidence type="ECO:0000256" key="4">
    <source>
        <dbReference type="ARBA" id="ARBA00023211"/>
    </source>
</evidence>
<keyword evidence="10" id="KW-1185">Reference proteome</keyword>
<dbReference type="SUPFAM" id="SSF51338">
    <property type="entry name" value="Composite domain of metallo-dependent hydrolases"/>
    <property type="match status" value="1"/>
</dbReference>
<feature type="domain" description="Amidohydrolase-related" evidence="7">
    <location>
        <begin position="66"/>
        <end position="348"/>
    </location>
</feature>
<dbReference type="Gene3D" id="3.20.20.140">
    <property type="entry name" value="Metal-dependent hydrolases"/>
    <property type="match status" value="1"/>
</dbReference>
<dbReference type="PANTHER" id="PTHR11113:SF2">
    <property type="entry name" value="ADENINE DEAMINASE"/>
    <property type="match status" value="1"/>
</dbReference>
<dbReference type="HOGENOM" id="CLU_027935_0_0_0"/>
<proteinExistence type="inferred from homology"/>
<dbReference type="KEGG" id="str:Sterm_1555"/>
<dbReference type="InterPro" id="IPR026912">
    <property type="entry name" value="Adenine_deam_C"/>
</dbReference>
<dbReference type="GO" id="GO:0006146">
    <property type="term" value="P:adenine catabolic process"/>
    <property type="evidence" value="ECO:0007669"/>
    <property type="project" value="InterPro"/>
</dbReference>
<evidence type="ECO:0000256" key="3">
    <source>
        <dbReference type="ARBA" id="ARBA00022801"/>
    </source>
</evidence>
<keyword evidence="3 6" id="KW-0378">Hydrolase</keyword>
<dbReference type="InterPro" id="IPR011059">
    <property type="entry name" value="Metal-dep_hydrolase_composite"/>
</dbReference>
<accession>D1AI30</accession>
<reference evidence="10" key="1">
    <citation type="submission" date="2009-09" db="EMBL/GenBank/DDBJ databases">
        <title>The complete chromosome of Sebaldella termitidis ATCC 33386.</title>
        <authorList>
            <consortium name="US DOE Joint Genome Institute (JGI-PGF)"/>
            <person name="Lucas S."/>
            <person name="Copeland A."/>
            <person name="Lapidus A."/>
            <person name="Glavina del Rio T."/>
            <person name="Dalin E."/>
            <person name="Tice H."/>
            <person name="Bruce D."/>
            <person name="Goodwin L."/>
            <person name="Pitluck S."/>
            <person name="Kyrpides N."/>
            <person name="Mavromatis K."/>
            <person name="Ivanova N."/>
            <person name="Mikhailova N."/>
            <person name="Sims D."/>
            <person name="Meincke L."/>
            <person name="Brettin T."/>
            <person name="Detter J.C."/>
            <person name="Han C."/>
            <person name="Larimer F."/>
            <person name="Land M."/>
            <person name="Hauser L."/>
            <person name="Markowitz V."/>
            <person name="Cheng J.F."/>
            <person name="Hugenholtz P."/>
            <person name="Woyke T."/>
            <person name="Wu D."/>
            <person name="Eisen J.A."/>
        </authorList>
    </citation>
    <scope>NUCLEOTIDE SEQUENCE [LARGE SCALE GENOMIC DNA]</scope>
    <source>
        <strain evidence="10">ATCC 33386 / NCTC 11300</strain>
    </source>
</reference>
<comment type="similarity">
    <text evidence="1 6">Belongs to the metallo-dependent hydrolases superfamily. Adenine deaminase family.</text>
</comment>
<sequence length="568" mass="62516">MNKNISEIINAAIEKELPDLVFKNAKIIDVFSLEVIDGDIAVLGDMIIGIGKYHNAKKVIDLKGKFVSPGLIEAHVHIESSLIIPENFSTVLLKHGITTAVIDPHEIANVMGIDGIRYMIDSTENTELDIFVMLPSCVPSTPYESSGAVLRAADLKNFYSHPRVLGLGELMNYPGLLDSDADLLQKILDAKSFNLSVDGHAPSISAQGLNAYISAGITTDHECETYEEMKLRLERGMYVFIREGTAAKNLEALIKYVNYKNNDLICFCTDDKEIIDIEKEGSIDYCVRKAVSFGLDPLLAIKMGSYNAAKAHKLYDRGAIAPGKKADLVILDDLENFTVSAVYKDGKLIDENPKSDFLKINDHKIFISEDISWDIKLNSDKIRAVGLVPNNLFTNEYIMNVETDKNGNFVPDSKKDAVKLFIVERHSPQNNNVGRGILHGLKIKKGVIATTIGHDSHNLIMAGYNNEDFSLALKTLKELNGGITVVADGNVLAVLPLETAGLMTSRPVAEVLEKLEELNKALIQIGFTGDFSPFLSLSFLSLPVIPKLKITDMGLFDVEKFGFVNIEV</sequence>
<dbReference type="GO" id="GO:0000034">
    <property type="term" value="F:adenine deaminase activity"/>
    <property type="evidence" value="ECO:0007669"/>
    <property type="project" value="UniProtKB-UniRule"/>
</dbReference>
<gene>
    <name evidence="6" type="primary">ade</name>
    <name evidence="9" type="ordered locus">Sterm_1555</name>
</gene>
<evidence type="ECO:0000313" key="9">
    <source>
        <dbReference type="EMBL" id="ACZ08414.1"/>
    </source>
</evidence>
<dbReference type="EMBL" id="CP001739">
    <property type="protein sequence ID" value="ACZ08414.1"/>
    <property type="molecule type" value="Genomic_DNA"/>
</dbReference>
<dbReference type="AlphaFoldDB" id="D1AI30"/>
<protein>
    <recommendedName>
        <fullName evidence="2 6">Adenine deaminase</fullName>
        <shortName evidence="6">Adenase</shortName>
        <shortName evidence="6">Adenine aminase</shortName>
        <ecNumber evidence="2 6">3.5.4.2</ecNumber>
    </recommendedName>
</protein>
<evidence type="ECO:0000259" key="8">
    <source>
        <dbReference type="Pfam" id="PF13382"/>
    </source>
</evidence>
<dbReference type="InterPro" id="IPR006680">
    <property type="entry name" value="Amidohydro-rel"/>
</dbReference>
<evidence type="ECO:0000256" key="5">
    <source>
        <dbReference type="ARBA" id="ARBA00047720"/>
    </source>
</evidence>
<dbReference type="HAMAP" id="MF_01518">
    <property type="entry name" value="Adenine_deamin"/>
    <property type="match status" value="1"/>
</dbReference>
<dbReference type="Pfam" id="PF01979">
    <property type="entry name" value="Amidohydro_1"/>
    <property type="match status" value="1"/>
</dbReference>
<dbReference type="STRING" id="526218.Sterm_1555"/>
<dbReference type="EC" id="3.5.4.2" evidence="2 6"/>
<dbReference type="RefSeq" id="WP_012861010.1">
    <property type="nucleotide sequence ID" value="NC_013517.1"/>
</dbReference>
<reference evidence="9 10" key="2">
    <citation type="journal article" date="2010" name="Stand. Genomic Sci.">
        <title>Complete genome sequence of Sebaldella termitidis type strain (NCTC 11300).</title>
        <authorList>
            <person name="Harmon-Smith M."/>
            <person name="Celia L."/>
            <person name="Chertkov O."/>
            <person name="Lapidus A."/>
            <person name="Copeland A."/>
            <person name="Glavina Del Rio T."/>
            <person name="Nolan M."/>
            <person name="Lucas S."/>
            <person name="Tice H."/>
            <person name="Cheng J.F."/>
            <person name="Han C."/>
            <person name="Detter J.C."/>
            <person name="Bruce D."/>
            <person name="Goodwin L."/>
            <person name="Pitluck S."/>
            <person name="Pati A."/>
            <person name="Liolios K."/>
            <person name="Ivanova N."/>
            <person name="Mavromatis K."/>
            <person name="Mikhailova N."/>
            <person name="Chen A."/>
            <person name="Palaniappan K."/>
            <person name="Land M."/>
            <person name="Hauser L."/>
            <person name="Chang Y.J."/>
            <person name="Jeffries C.D."/>
            <person name="Brettin T."/>
            <person name="Goker M."/>
            <person name="Beck B."/>
            <person name="Bristow J."/>
            <person name="Eisen J.A."/>
            <person name="Markowitz V."/>
            <person name="Hugenholtz P."/>
            <person name="Kyrpides N.C."/>
            <person name="Klenk H.P."/>
            <person name="Chen F."/>
        </authorList>
    </citation>
    <scope>NUCLEOTIDE SEQUENCE [LARGE SCALE GENOMIC DNA]</scope>
    <source>
        <strain evidence="10">ATCC 33386 / NCTC 11300</strain>
    </source>
</reference>
<dbReference type="InterPro" id="IPR006679">
    <property type="entry name" value="Adenine_deam"/>
</dbReference>
<comment type="cofactor">
    <cofactor evidence="6">
        <name>Mn(2+)</name>
        <dbReference type="ChEBI" id="CHEBI:29035"/>
    </cofactor>
</comment>
<comment type="catalytic activity">
    <reaction evidence="5 6">
        <text>adenine + H2O + H(+) = hypoxanthine + NH4(+)</text>
        <dbReference type="Rhea" id="RHEA:23688"/>
        <dbReference type="ChEBI" id="CHEBI:15377"/>
        <dbReference type="ChEBI" id="CHEBI:15378"/>
        <dbReference type="ChEBI" id="CHEBI:16708"/>
        <dbReference type="ChEBI" id="CHEBI:17368"/>
        <dbReference type="ChEBI" id="CHEBI:28938"/>
        <dbReference type="EC" id="3.5.4.2"/>
    </reaction>
</comment>